<proteinExistence type="predicted"/>
<dbReference type="Proteomes" id="UP000016649">
    <property type="component" value="Unassembled WGS sequence"/>
</dbReference>
<evidence type="ECO:0000313" key="3">
    <source>
        <dbReference type="EMBL" id="ERJ94360.1"/>
    </source>
</evidence>
<evidence type="ECO:0000256" key="2">
    <source>
        <dbReference type="SAM" id="SignalP"/>
    </source>
</evidence>
<feature type="chain" id="PRO_5045429360" evidence="2">
    <location>
        <begin position="30"/>
        <end position="312"/>
    </location>
</feature>
<name>A0ABN0P1C2_TRELE</name>
<evidence type="ECO:0000256" key="1">
    <source>
        <dbReference type="SAM" id="MobiDB-lite"/>
    </source>
</evidence>
<feature type="signal peptide" evidence="2">
    <location>
        <begin position="1"/>
        <end position="29"/>
    </location>
</feature>
<feature type="region of interest" description="Disordered" evidence="1">
    <location>
        <begin position="47"/>
        <end position="86"/>
    </location>
</feature>
<gene>
    <name evidence="3" type="ORF">HMPREF9193_00332</name>
</gene>
<organism evidence="3 4">
    <name type="scientific">Treponema lecithinolyticum ATCC 700332</name>
    <dbReference type="NCBI Taxonomy" id="1321815"/>
    <lineage>
        <taxon>Bacteria</taxon>
        <taxon>Pseudomonadati</taxon>
        <taxon>Spirochaetota</taxon>
        <taxon>Spirochaetia</taxon>
        <taxon>Spirochaetales</taxon>
        <taxon>Treponemataceae</taxon>
        <taxon>Treponema</taxon>
    </lineage>
</organism>
<keyword evidence="4" id="KW-1185">Reference proteome</keyword>
<keyword evidence="2" id="KW-0732">Signal</keyword>
<dbReference type="EMBL" id="AWVH01000005">
    <property type="protein sequence ID" value="ERJ94360.1"/>
    <property type="molecule type" value="Genomic_DNA"/>
</dbReference>
<comment type="caution">
    <text evidence="3">The sequence shown here is derived from an EMBL/GenBank/DDBJ whole genome shotgun (WGS) entry which is preliminary data.</text>
</comment>
<protein>
    <submittedName>
        <fullName evidence="3">Uncharacterized protein</fullName>
    </submittedName>
</protein>
<sequence>MQLCKKLCFSAPLCTVLLYAAYAGSFLYAQQTPVSAPVITAPSAPEAPTAPFIEPPELTVNPAQANRTQPSRFQKKSKTNASSNAVQSGAAVQTSAALTASDLNLLSSLLPQGILPSVTEQSGSNLLTNSVQNGQNSQSGQMQTAVLLNTVIEKLDAILAAVKKTNAENVQTGTSEASRTNTKTAPIKQNARVLRFNSGTYNILQTCTAVFVSEAEDDGSFLFTGDRTYRTMGKEHSETFYILFKAVNRSIFNVAVTVRQNEENRQSALYRLSQIPLLTASRTGNLVSLHTNSQDFAVDLLLSVDFKTAAMR</sequence>
<reference evidence="3 4" key="1">
    <citation type="submission" date="2013-08" db="EMBL/GenBank/DDBJ databases">
        <authorList>
            <person name="Weinstock G."/>
            <person name="Sodergren E."/>
            <person name="Wylie T."/>
            <person name="Fulton L."/>
            <person name="Fulton R."/>
            <person name="Fronick C."/>
            <person name="O'Laughlin M."/>
            <person name="Godfrey J."/>
            <person name="Miner T."/>
            <person name="Herter B."/>
            <person name="Appelbaum E."/>
            <person name="Cordes M."/>
            <person name="Lek S."/>
            <person name="Wollam A."/>
            <person name="Pepin K.H."/>
            <person name="Palsikar V.B."/>
            <person name="Mitreva M."/>
            <person name="Wilson R.K."/>
        </authorList>
    </citation>
    <scope>NUCLEOTIDE SEQUENCE [LARGE SCALE GENOMIC DNA]</scope>
    <source>
        <strain evidence="3 4">ATCC 700332</strain>
    </source>
</reference>
<evidence type="ECO:0000313" key="4">
    <source>
        <dbReference type="Proteomes" id="UP000016649"/>
    </source>
</evidence>
<feature type="compositionally biased region" description="Polar residues" evidence="1">
    <location>
        <begin position="61"/>
        <end position="72"/>
    </location>
</feature>
<accession>A0ABN0P1C2</accession>